<reference evidence="10 11" key="1">
    <citation type="submission" date="2019-11" db="EMBL/GenBank/DDBJ databases">
        <authorList>
            <person name="Cho J.-C."/>
        </authorList>
    </citation>
    <scope>NUCLEOTIDE SEQUENCE [LARGE SCALE GENOMIC DNA]</scope>
    <source>
        <strain evidence="9 10">JH1073</strain>
        <strain evidence="8 11">JH702</strain>
    </source>
</reference>
<dbReference type="InterPro" id="IPR011541">
    <property type="entry name" value="Ni/Co_transpt_high_affinity"/>
</dbReference>
<dbReference type="AlphaFoldDB" id="A0AAJ5ZIS1"/>
<evidence type="ECO:0000256" key="4">
    <source>
        <dbReference type="ARBA" id="ARBA00022692"/>
    </source>
</evidence>
<protein>
    <recommendedName>
        <fullName evidence="7">Nickel/cobalt efflux system</fullName>
    </recommendedName>
</protein>
<reference evidence="10" key="3">
    <citation type="submission" date="2023-06" db="EMBL/GenBank/DDBJ databases">
        <title>Pangenomics reveal diversification of enzyme families and niche specialization in globally abundant SAR202 bacteria.</title>
        <authorList>
            <person name="Saw J.H.W."/>
        </authorList>
    </citation>
    <scope>NUCLEOTIDE SEQUENCE [LARGE SCALE GENOMIC DNA]</scope>
    <source>
        <strain evidence="10">JH1073</strain>
    </source>
</reference>
<dbReference type="Pfam" id="PF03824">
    <property type="entry name" value="NicO"/>
    <property type="match status" value="1"/>
</dbReference>
<dbReference type="GO" id="GO:0015099">
    <property type="term" value="F:nickel cation transmembrane transporter activity"/>
    <property type="evidence" value="ECO:0007669"/>
    <property type="project" value="UniProtKB-UniRule"/>
</dbReference>
<dbReference type="EMBL" id="WMBE01000001">
    <property type="protein sequence ID" value="MDG0866388.1"/>
    <property type="molecule type" value="Genomic_DNA"/>
</dbReference>
<feature type="transmembrane region" description="Helical" evidence="7">
    <location>
        <begin position="245"/>
        <end position="266"/>
    </location>
</feature>
<evidence type="ECO:0000256" key="7">
    <source>
        <dbReference type="RuleBase" id="RU362101"/>
    </source>
</evidence>
<evidence type="ECO:0000256" key="5">
    <source>
        <dbReference type="ARBA" id="ARBA00022989"/>
    </source>
</evidence>
<comment type="subcellular location">
    <subcellularLocation>
        <location evidence="7">Cell membrane</location>
        <topology evidence="7">Multi-pass membrane protein</topology>
    </subcellularLocation>
    <subcellularLocation>
        <location evidence="1">Endomembrane system</location>
        <topology evidence="1">Multi-pass membrane protein</topology>
    </subcellularLocation>
</comment>
<keyword evidence="3" id="KW-0533">Nickel</keyword>
<feature type="transmembrane region" description="Helical" evidence="7">
    <location>
        <begin position="101"/>
        <end position="120"/>
    </location>
</feature>
<dbReference type="GO" id="GO:0005886">
    <property type="term" value="C:plasma membrane"/>
    <property type="evidence" value="ECO:0007669"/>
    <property type="project" value="UniProtKB-SubCell"/>
</dbReference>
<keyword evidence="10" id="KW-1185">Reference proteome</keyword>
<dbReference type="Proteomes" id="UP001321249">
    <property type="component" value="Unassembled WGS sequence"/>
</dbReference>
<dbReference type="EMBL" id="CP046147">
    <property type="protein sequence ID" value="WFG38898.1"/>
    <property type="molecule type" value="Genomic_DNA"/>
</dbReference>
<dbReference type="PANTHER" id="PTHR33876:SF4">
    <property type="entry name" value="CHLOROPLAST PROTEIN FOR GROWTH AND FERTILITY 2"/>
    <property type="match status" value="1"/>
</dbReference>
<keyword evidence="6 7" id="KW-0472">Membrane</keyword>
<feature type="transmembrane region" description="Helical" evidence="7">
    <location>
        <begin position="176"/>
        <end position="197"/>
    </location>
</feature>
<dbReference type="Proteomes" id="UP001219901">
    <property type="component" value="Chromosome"/>
</dbReference>
<evidence type="ECO:0000256" key="2">
    <source>
        <dbReference type="ARBA" id="ARBA00022448"/>
    </source>
</evidence>
<evidence type="ECO:0000256" key="6">
    <source>
        <dbReference type="ARBA" id="ARBA00023136"/>
    </source>
</evidence>
<organism evidence="9 10">
    <name type="scientific">Candidatus Lucifugimonas marina</name>
    <dbReference type="NCBI Taxonomy" id="3038979"/>
    <lineage>
        <taxon>Bacteria</taxon>
        <taxon>Bacillati</taxon>
        <taxon>Chloroflexota</taxon>
        <taxon>Dehalococcoidia</taxon>
        <taxon>SAR202 cluster</taxon>
        <taxon>Candidatus Lucifugimonadales</taxon>
        <taxon>Candidatus Lucifugimonadaceae</taxon>
        <taxon>Candidatus Lucifugimonas</taxon>
    </lineage>
</organism>
<sequence>MVRFPIYSSSLKVTKGFCAGETYLSAEIGVALLGTGLGLGLRHGIDWDHIAAISDVTSSQKNHRRSLGMGTLYALGHAAVVVILGLLAIWFGTLLPDWVDGYMESAVGITLLLLGIWLIWSMSRNKGRLVLKSRWMLAFDLAKSLINRISGKSKSDQAETDPANTKRREYGSGTSVSIGVIHGIGAETGSQALLLAAAAGATSALTGSFLLIAFVVGLVVSNTLIAIASTAGFLGTDRHYKFHTVLGIVIAVFSLVLGSMFLLGTADSLPGFFA</sequence>
<evidence type="ECO:0000256" key="1">
    <source>
        <dbReference type="ARBA" id="ARBA00004127"/>
    </source>
</evidence>
<keyword evidence="4 7" id="KW-0812">Transmembrane</keyword>
<dbReference type="GO" id="GO:0012505">
    <property type="term" value="C:endomembrane system"/>
    <property type="evidence" value="ECO:0007669"/>
    <property type="project" value="UniProtKB-SubCell"/>
</dbReference>
<evidence type="ECO:0000256" key="3">
    <source>
        <dbReference type="ARBA" id="ARBA00022596"/>
    </source>
</evidence>
<feature type="transmembrane region" description="Helical" evidence="7">
    <location>
        <begin position="72"/>
        <end position="95"/>
    </location>
</feature>
<evidence type="ECO:0000313" key="11">
    <source>
        <dbReference type="Proteomes" id="UP001321249"/>
    </source>
</evidence>
<keyword evidence="5 7" id="KW-1133">Transmembrane helix</keyword>
<proteinExistence type="inferred from homology"/>
<evidence type="ECO:0000313" key="9">
    <source>
        <dbReference type="EMBL" id="WFG38898.1"/>
    </source>
</evidence>
<gene>
    <name evidence="8" type="ORF">GKO46_04790</name>
    <name evidence="9" type="ORF">GKO48_04470</name>
</gene>
<evidence type="ECO:0000313" key="10">
    <source>
        <dbReference type="Proteomes" id="UP001219901"/>
    </source>
</evidence>
<reference evidence="9" key="2">
    <citation type="journal article" date="2023" name="Nat. Commun.">
        <title>Cultivation of marine bacteria of the SAR202 clade.</title>
        <authorList>
            <person name="Lim Y."/>
            <person name="Seo J.H."/>
            <person name="Giovannoni S.J."/>
            <person name="Kang I."/>
            <person name="Cho J.C."/>
        </authorList>
    </citation>
    <scope>NUCLEOTIDE SEQUENCE</scope>
    <source>
        <strain evidence="9">JH1073</strain>
    </source>
</reference>
<keyword evidence="2 7" id="KW-0813">Transport</keyword>
<dbReference type="PANTHER" id="PTHR33876">
    <property type="entry name" value="UNNAMED PRODUCT"/>
    <property type="match status" value="1"/>
</dbReference>
<feature type="transmembrane region" description="Helical" evidence="7">
    <location>
        <begin position="209"/>
        <end position="233"/>
    </location>
</feature>
<evidence type="ECO:0000313" key="8">
    <source>
        <dbReference type="EMBL" id="MDG0866388.1"/>
    </source>
</evidence>
<name>A0AAJ5ZIS1_9CHLR</name>
<comment type="similarity">
    <text evidence="7">Belongs to the NiCoT transporter (TC 2.A.52) family.</text>
</comment>
<accession>A0AAJ5ZIS1</accession>
<dbReference type="InterPro" id="IPR052776">
    <property type="entry name" value="Chloro_ReproSupport/MetalTrans"/>
</dbReference>